<feature type="transmembrane region" description="Helical" evidence="1">
    <location>
        <begin position="25"/>
        <end position="44"/>
    </location>
</feature>
<evidence type="ECO:0000256" key="1">
    <source>
        <dbReference type="SAM" id="Phobius"/>
    </source>
</evidence>
<accession>A0A412Z327</accession>
<organism evidence="3 4">
    <name type="scientific">Enterocloster bolteae</name>
    <dbReference type="NCBI Taxonomy" id="208479"/>
    <lineage>
        <taxon>Bacteria</taxon>
        <taxon>Bacillati</taxon>
        <taxon>Bacillota</taxon>
        <taxon>Clostridia</taxon>
        <taxon>Lachnospirales</taxon>
        <taxon>Lachnospiraceae</taxon>
        <taxon>Enterocloster</taxon>
    </lineage>
</organism>
<feature type="domain" description="Acyltransferase 3" evidence="2">
    <location>
        <begin position="37"/>
        <end position="370"/>
    </location>
</feature>
<dbReference type="Pfam" id="PF01757">
    <property type="entry name" value="Acyl_transf_3"/>
    <property type="match status" value="1"/>
</dbReference>
<feature type="transmembrane region" description="Helical" evidence="1">
    <location>
        <begin position="145"/>
        <end position="163"/>
    </location>
</feature>
<feature type="transmembrane region" description="Helical" evidence="1">
    <location>
        <begin position="97"/>
        <end position="115"/>
    </location>
</feature>
<evidence type="ECO:0000259" key="2">
    <source>
        <dbReference type="Pfam" id="PF01757"/>
    </source>
</evidence>
<keyword evidence="1" id="KW-0812">Transmembrane</keyword>
<dbReference type="RefSeq" id="WP_117626909.1">
    <property type="nucleotide sequence ID" value="NZ_CAUHGS010000010.1"/>
</dbReference>
<protein>
    <submittedName>
        <fullName evidence="3">Acyltransferase</fullName>
    </submittedName>
</protein>
<feature type="transmembrane region" description="Helical" evidence="1">
    <location>
        <begin position="357"/>
        <end position="374"/>
    </location>
</feature>
<feature type="transmembrane region" description="Helical" evidence="1">
    <location>
        <begin position="303"/>
        <end position="325"/>
    </location>
</feature>
<dbReference type="InterPro" id="IPR002656">
    <property type="entry name" value="Acyl_transf_3_dom"/>
</dbReference>
<dbReference type="Proteomes" id="UP000284543">
    <property type="component" value="Unassembled WGS sequence"/>
</dbReference>
<dbReference type="PANTHER" id="PTHR37312">
    <property type="entry name" value="MEMBRANE-BOUND ACYLTRANSFERASE YKRP-RELATED"/>
    <property type="match status" value="1"/>
</dbReference>
<sequence length="395" mass="44935">MAEGRFDTARPGGNRAAKMPKGQPYAGFNMQFCILSALGMFFVVDGHLNNSYLDIGGLVPYYSFHMPLFAFISGYFYKKGSEHRLGAYTKKKIIRLLGPYMVYNLIYGMIAQGLHRAGFAFGGDLSLWNLFVEPFITGHQFEYNLAAWFVPALFLVEMANVLLRRLLKRVDSEYAVFFLYLSIGVWGILLAFSGRYQGGWLTLVRMMFLLPCYGAGTLYKEKLEAGDRADHGLYFGIILAAWLLLAMSGRPLIYSVAFCNGFTGILMPYVTAALGIAFWLRVSRILAGAFGEGRYIRYFGSHTYAVMMHHIMALMVLKTLFAALAKYTALFPGFSFEQYKADLWYCYFPKALPQFRVVYLIWAIVLPLLFQWVFDRLRLHWGREALGRPRAGFKG</sequence>
<keyword evidence="3" id="KW-0012">Acyltransferase</keyword>
<dbReference type="AlphaFoldDB" id="A0A412Z327"/>
<keyword evidence="3" id="KW-0808">Transferase</keyword>
<feature type="transmembrane region" description="Helical" evidence="1">
    <location>
        <begin position="231"/>
        <end position="249"/>
    </location>
</feature>
<gene>
    <name evidence="3" type="ORF">DWW02_16965</name>
</gene>
<evidence type="ECO:0000313" key="3">
    <source>
        <dbReference type="EMBL" id="RGV74356.1"/>
    </source>
</evidence>
<proteinExistence type="predicted"/>
<evidence type="ECO:0000313" key="4">
    <source>
        <dbReference type="Proteomes" id="UP000284543"/>
    </source>
</evidence>
<feature type="transmembrane region" description="Helical" evidence="1">
    <location>
        <begin position="59"/>
        <end position="77"/>
    </location>
</feature>
<dbReference type="EMBL" id="QRZM01000007">
    <property type="protein sequence ID" value="RGV74356.1"/>
    <property type="molecule type" value="Genomic_DNA"/>
</dbReference>
<dbReference type="PANTHER" id="PTHR37312:SF1">
    <property type="entry name" value="MEMBRANE-BOUND ACYLTRANSFERASE YKRP-RELATED"/>
    <property type="match status" value="1"/>
</dbReference>
<dbReference type="GO" id="GO:0016747">
    <property type="term" value="F:acyltransferase activity, transferring groups other than amino-acyl groups"/>
    <property type="evidence" value="ECO:0007669"/>
    <property type="project" value="InterPro"/>
</dbReference>
<keyword evidence="1" id="KW-1133">Transmembrane helix</keyword>
<feature type="transmembrane region" description="Helical" evidence="1">
    <location>
        <begin position="200"/>
        <end position="219"/>
    </location>
</feature>
<comment type="caution">
    <text evidence="3">The sequence shown here is derived from an EMBL/GenBank/DDBJ whole genome shotgun (WGS) entry which is preliminary data.</text>
</comment>
<keyword evidence="1" id="KW-0472">Membrane</keyword>
<dbReference type="InterPro" id="IPR052734">
    <property type="entry name" value="Nod_factor_acetyltransferase"/>
</dbReference>
<reference evidence="3 4" key="1">
    <citation type="submission" date="2018-08" db="EMBL/GenBank/DDBJ databases">
        <title>A genome reference for cultivated species of the human gut microbiota.</title>
        <authorList>
            <person name="Zou Y."/>
            <person name="Xue W."/>
            <person name="Luo G."/>
        </authorList>
    </citation>
    <scope>NUCLEOTIDE SEQUENCE [LARGE SCALE GENOMIC DNA]</scope>
    <source>
        <strain evidence="3 4">AF14-18</strain>
    </source>
</reference>
<feature type="transmembrane region" description="Helical" evidence="1">
    <location>
        <begin position="175"/>
        <end position="194"/>
    </location>
</feature>
<feature type="transmembrane region" description="Helical" evidence="1">
    <location>
        <begin position="261"/>
        <end position="282"/>
    </location>
</feature>
<name>A0A412Z327_9FIRM</name>